<organism evidence="2">
    <name type="scientific">Caulobacter phage BL57</name>
    <dbReference type="NCBI Taxonomy" id="3348355"/>
    <lineage>
        <taxon>Viruses</taxon>
    </lineage>
</organism>
<evidence type="ECO:0000256" key="1">
    <source>
        <dbReference type="SAM" id="Phobius"/>
    </source>
</evidence>
<protein>
    <submittedName>
        <fullName evidence="2">Uncharacterized protein</fullName>
    </submittedName>
</protein>
<accession>A0AB74UK83</accession>
<sequence>MSPFCWYVSLAGLVVAARLLYWGLIEAPQGWLTDDLLDLYDRLTRSKRHPGP</sequence>
<evidence type="ECO:0000313" key="3">
    <source>
        <dbReference type="EMBL" id="XHV10838.1"/>
    </source>
</evidence>
<feature type="transmembrane region" description="Helical" evidence="1">
    <location>
        <begin position="6"/>
        <end position="24"/>
    </location>
</feature>
<proteinExistence type="predicted"/>
<name>A0AB74UK83_9VIRU</name>
<gene>
    <name evidence="2" type="ORF">BL57_003</name>
    <name evidence="3" type="ORF">BL57_366</name>
</gene>
<keyword evidence="1" id="KW-0812">Transmembrane</keyword>
<evidence type="ECO:0000313" key="2">
    <source>
        <dbReference type="EMBL" id="XHV10475.1"/>
    </source>
</evidence>
<keyword evidence="1" id="KW-0472">Membrane</keyword>
<dbReference type="EMBL" id="PQ287320">
    <property type="protein sequence ID" value="XHV10475.1"/>
    <property type="molecule type" value="Genomic_DNA"/>
</dbReference>
<reference evidence="2" key="1">
    <citation type="submission" date="2024-10" db="EMBL/GenBank/DDBJ databases">
        <title>Genetic diversity among independent isolates of the Dolichocephalovirinae subfamily.</title>
        <authorList>
            <person name="Ely B."/>
            <person name="Thomas Q."/>
            <person name="Mohammadi T."/>
        </authorList>
    </citation>
    <scope>NUCLEOTIDE SEQUENCE</scope>
</reference>
<dbReference type="EMBL" id="PQ287320">
    <property type="protein sequence ID" value="XHV10838.1"/>
    <property type="molecule type" value="Genomic_DNA"/>
</dbReference>
<keyword evidence="1" id="KW-1133">Transmembrane helix</keyword>